<dbReference type="EMBL" id="MTPS01000528">
    <property type="protein sequence ID" value="ONG27978.1"/>
    <property type="molecule type" value="Genomic_DNA"/>
</dbReference>
<keyword evidence="2" id="KW-0808">Transferase</keyword>
<gene>
    <name evidence="2" type="ORF">BXT93_25325</name>
</gene>
<dbReference type="Proteomes" id="UP000188967">
    <property type="component" value="Unassembled WGS sequence"/>
</dbReference>
<comment type="caution">
    <text evidence="2">The sequence shown here is derived from an EMBL/GenBank/DDBJ whole genome shotgun (WGS) entry which is preliminary data.</text>
</comment>
<feature type="non-terminal residue" evidence="2">
    <location>
        <position position="1"/>
    </location>
</feature>
<evidence type="ECO:0000313" key="2">
    <source>
        <dbReference type="EMBL" id="ONG27978.1"/>
    </source>
</evidence>
<dbReference type="InterPro" id="IPR055128">
    <property type="entry name" value="HypF_C_2"/>
</dbReference>
<proteinExistence type="predicted"/>
<dbReference type="GO" id="GO:0051604">
    <property type="term" value="P:protein maturation"/>
    <property type="evidence" value="ECO:0007669"/>
    <property type="project" value="TreeGrafter"/>
</dbReference>
<name>A0A1V2G177_ECOLX</name>
<dbReference type="AlphaFoldDB" id="A0A1V2G177"/>
<reference evidence="2 3" key="1">
    <citation type="submission" date="2017-01" db="EMBL/GenBank/DDBJ databases">
        <title>Draft genome sequence of an E. coli strain isolated from human, in Amazon, Brazil.</title>
        <authorList>
            <person name="Moura Q."/>
            <person name="Fernandes M.R."/>
            <person name="Cerdeira L."/>
            <person name="Vianello M."/>
            <person name="Souza T.A."/>
            <person name="Ienne S."/>
            <person name="Lincopan N."/>
        </authorList>
    </citation>
    <scope>NUCLEOTIDE SEQUENCE [LARGE SCALE GENOMIC DNA]</scope>
    <source>
        <strain evidence="2 3">ICBEcBL-II-13</strain>
    </source>
</reference>
<evidence type="ECO:0000313" key="3">
    <source>
        <dbReference type="Proteomes" id="UP000188967"/>
    </source>
</evidence>
<dbReference type="GO" id="GO:0016743">
    <property type="term" value="F:carboxyl- or carbamoyltransferase activity"/>
    <property type="evidence" value="ECO:0007669"/>
    <property type="project" value="TreeGrafter"/>
</dbReference>
<accession>A0A1V2G177</accession>
<dbReference type="PANTHER" id="PTHR42959:SF1">
    <property type="entry name" value="CARBAMOYLTRANSFERASE HYPF"/>
    <property type="match status" value="1"/>
</dbReference>
<dbReference type="InterPro" id="IPR051060">
    <property type="entry name" value="Carbamoyltrans_HypF-like"/>
</dbReference>
<dbReference type="PANTHER" id="PTHR42959">
    <property type="entry name" value="CARBAMOYLTRANSFERASE"/>
    <property type="match status" value="1"/>
</dbReference>
<evidence type="ECO:0000259" key="1">
    <source>
        <dbReference type="Pfam" id="PF22521"/>
    </source>
</evidence>
<protein>
    <submittedName>
        <fullName evidence="2">Carbamoyltransferase HypF</fullName>
    </submittedName>
</protein>
<organism evidence="2 3">
    <name type="scientific">Escherichia coli</name>
    <dbReference type="NCBI Taxonomy" id="562"/>
    <lineage>
        <taxon>Bacteria</taxon>
        <taxon>Pseudomonadati</taxon>
        <taxon>Pseudomonadota</taxon>
        <taxon>Gammaproteobacteria</taxon>
        <taxon>Enterobacterales</taxon>
        <taxon>Enterobacteriaceae</taxon>
        <taxon>Escherichia</taxon>
    </lineage>
</organism>
<dbReference type="Pfam" id="PF22521">
    <property type="entry name" value="HypF_C_2"/>
    <property type="match status" value="1"/>
</dbReference>
<dbReference type="Gene3D" id="3.30.420.40">
    <property type="match status" value="1"/>
</dbReference>
<sequence length="178" mass="18905">SVQQQNWSVLARAIERGINAPLASSCGRLFDAVAAGLGCAPATLSYEGEAACALEALAASCDGVTHPVTIPLVDNQLDLATFWQQWLNWQAPVNQRAWAFHDALAQGFAALMREQATMRGITTLVFSGGVIHNRLLRTRLAHYLADFTLLFPQSLPAGDGGLSLGQGVIAAARILHAA</sequence>
<dbReference type="GO" id="GO:0008270">
    <property type="term" value="F:zinc ion binding"/>
    <property type="evidence" value="ECO:0007669"/>
    <property type="project" value="TreeGrafter"/>
</dbReference>
<feature type="domain" description="Carbamoyltransferase Kae1-like" evidence="1">
    <location>
        <begin position="4"/>
        <end position="166"/>
    </location>
</feature>